<keyword evidence="1" id="KW-0812">Transmembrane</keyword>
<dbReference type="EMBL" id="LCGH01000012">
    <property type="protein sequence ID" value="KKT10539.1"/>
    <property type="molecule type" value="Genomic_DNA"/>
</dbReference>
<protein>
    <submittedName>
        <fullName evidence="2">Peptidase M23</fullName>
    </submittedName>
</protein>
<keyword evidence="1" id="KW-1133">Transmembrane helix</keyword>
<name>A0A0G1HI66_9BACT</name>
<sequence>MLNNKKDNYLGRFLLAAILLMTSFLVVLSFPSIAGAVSGEPDVSTRNATYLTNRSAILNGVVDGKGYSTTAWFEYGTNNNLGNSTRRRSYGNGQYEIDYSDEISGLHLNTTYYFRAVVSNSRGTDYGSVYTFRTGSGYYNQNTNYYDNQFIKYRTPTATTELAISVSSNSARLNATVSNPTNDPTNAWFEWGTTPDLGNKTAIISLGSLPAVRHINVLTGLSPGTTYYFRAVAENPFWRNIGSVLSFTTNSQYITTTTVSRNQPIVPTIDNSRPYSGDEINYTVEHQNDNEFADDNTFLSLGANVFGAGFFPDNVFGWLLLILLILVLIMLVKYLFTQPFSKKTTVVTDQPLSKKTTTTTIQ</sequence>
<comment type="caution">
    <text evidence="2">The sequence shown here is derived from an EMBL/GenBank/DDBJ whole genome shotgun (WGS) entry which is preliminary data.</text>
</comment>
<feature type="transmembrane region" description="Helical" evidence="1">
    <location>
        <begin position="315"/>
        <end position="336"/>
    </location>
</feature>
<gene>
    <name evidence="2" type="ORF">UV91_C0012G0003</name>
</gene>
<proteinExistence type="predicted"/>
<organism evidence="2 3">
    <name type="scientific">Candidatus Nomurabacteria bacterium GW2011_GWF2_43_24</name>
    <dbReference type="NCBI Taxonomy" id="1618778"/>
    <lineage>
        <taxon>Bacteria</taxon>
        <taxon>Candidatus Nomuraibacteriota</taxon>
    </lineage>
</organism>
<dbReference type="AlphaFoldDB" id="A0A0G1HI66"/>
<evidence type="ECO:0000313" key="2">
    <source>
        <dbReference type="EMBL" id="KKT10539.1"/>
    </source>
</evidence>
<keyword evidence="1" id="KW-0472">Membrane</keyword>
<evidence type="ECO:0000313" key="3">
    <source>
        <dbReference type="Proteomes" id="UP000033907"/>
    </source>
</evidence>
<dbReference type="Proteomes" id="UP000033907">
    <property type="component" value="Unassembled WGS sequence"/>
</dbReference>
<accession>A0A0G1HI66</accession>
<reference evidence="2 3" key="1">
    <citation type="journal article" date="2015" name="Nature">
        <title>rRNA introns, odd ribosomes, and small enigmatic genomes across a large radiation of phyla.</title>
        <authorList>
            <person name="Brown C.T."/>
            <person name="Hug L.A."/>
            <person name="Thomas B.C."/>
            <person name="Sharon I."/>
            <person name="Castelle C.J."/>
            <person name="Singh A."/>
            <person name="Wilkins M.J."/>
            <person name="Williams K.H."/>
            <person name="Banfield J.F."/>
        </authorList>
    </citation>
    <scope>NUCLEOTIDE SEQUENCE [LARGE SCALE GENOMIC DNA]</scope>
</reference>
<evidence type="ECO:0000256" key="1">
    <source>
        <dbReference type="SAM" id="Phobius"/>
    </source>
</evidence>